<accession>A0A0G0VGG4</accession>
<evidence type="ECO:0000313" key="1">
    <source>
        <dbReference type="EMBL" id="KKR99903.1"/>
    </source>
</evidence>
<protein>
    <recommendedName>
        <fullName evidence="3">Transglutaminase-like domain-containing protein</fullName>
    </recommendedName>
</protein>
<dbReference type="AlphaFoldDB" id="A0A0G0VGG4"/>
<sequence>MKQIYPISRDWREAKIYGVVVDDCQDLQHLCRKAKEWIGMGNLDDRIAAAKEQVLEILSKNAVVLKSAKTKSPEEQEFYRGFVYRPTPEQSNLSYALRRGIACCRYYHALLFILLKECGVIATACGKFPIPGSVGYTWILAYDNSGGPIIIDLFHESLARAGITEVDYADPTGKYQDPWVAWVFKD</sequence>
<dbReference type="Proteomes" id="UP000034108">
    <property type="component" value="Unassembled WGS sequence"/>
</dbReference>
<name>A0A0G0VGG4_9BACT</name>
<comment type="caution">
    <text evidence="1">The sequence shown here is derived from an EMBL/GenBank/DDBJ whole genome shotgun (WGS) entry which is preliminary data.</text>
</comment>
<evidence type="ECO:0000313" key="2">
    <source>
        <dbReference type="Proteomes" id="UP000034108"/>
    </source>
</evidence>
<proteinExistence type="predicted"/>
<organism evidence="1 2">
    <name type="scientific">Candidatus Magasanikbacteria bacterium GW2011_GWC2_41_17</name>
    <dbReference type="NCBI Taxonomy" id="1619048"/>
    <lineage>
        <taxon>Bacteria</taxon>
        <taxon>Candidatus Magasanikiibacteriota</taxon>
    </lineage>
</organism>
<evidence type="ECO:0008006" key="3">
    <source>
        <dbReference type="Google" id="ProtNLM"/>
    </source>
</evidence>
<gene>
    <name evidence="1" type="ORF">UU49_C0002G0017</name>
</gene>
<reference evidence="1 2" key="1">
    <citation type="journal article" date="2015" name="Nature">
        <title>rRNA introns, odd ribosomes, and small enigmatic genomes across a large radiation of phyla.</title>
        <authorList>
            <person name="Brown C.T."/>
            <person name="Hug L.A."/>
            <person name="Thomas B.C."/>
            <person name="Sharon I."/>
            <person name="Castelle C.J."/>
            <person name="Singh A."/>
            <person name="Wilkins M.J."/>
            <person name="Williams K.H."/>
            <person name="Banfield J.F."/>
        </authorList>
    </citation>
    <scope>NUCLEOTIDE SEQUENCE [LARGE SCALE GENOMIC DNA]</scope>
</reference>
<dbReference type="EMBL" id="LCAV01000002">
    <property type="protein sequence ID" value="KKR99903.1"/>
    <property type="molecule type" value="Genomic_DNA"/>
</dbReference>
<dbReference type="STRING" id="1619048.UU49_C0002G0017"/>